<proteinExistence type="predicted"/>
<dbReference type="Proteomes" id="UP000594220">
    <property type="component" value="Unplaced"/>
</dbReference>
<evidence type="ECO:0008006" key="4">
    <source>
        <dbReference type="Google" id="ProtNLM"/>
    </source>
</evidence>
<dbReference type="PANTHER" id="PTHR28617">
    <property type="entry name" value="CILIA- AND FLAGELLA-ASSOCIATED PROTEIN 77"/>
    <property type="match status" value="1"/>
</dbReference>
<dbReference type="PANTHER" id="PTHR28617:SF1">
    <property type="entry name" value="CILIA- AND FLAGELLA-ASSOCIATED PROTEIN 77"/>
    <property type="match status" value="1"/>
</dbReference>
<keyword evidence="3" id="KW-1185">Reference proteome</keyword>
<dbReference type="AlphaFoldDB" id="A0A7M4FRJ1"/>
<reference evidence="2" key="1">
    <citation type="submission" date="2025-08" db="UniProtKB">
        <authorList>
            <consortium name="Ensembl"/>
        </authorList>
    </citation>
    <scope>IDENTIFICATION</scope>
</reference>
<dbReference type="Pfam" id="PF14825">
    <property type="entry name" value="CFAP77"/>
    <property type="match status" value="1"/>
</dbReference>
<dbReference type="Ensembl" id="ENSCPRT00005002685.1">
    <property type="protein sequence ID" value="ENSCPRP00005002295.1"/>
    <property type="gene ID" value="ENSCPRG00005001681.1"/>
</dbReference>
<dbReference type="OMA" id="HCTNTSR"/>
<dbReference type="InterPro" id="IPR029147">
    <property type="entry name" value="CFAP77"/>
</dbReference>
<name>A0A7M4FRJ1_CROPO</name>
<dbReference type="GeneTree" id="ENSGT00390000014476"/>
<evidence type="ECO:0000313" key="2">
    <source>
        <dbReference type="Ensembl" id="ENSCPRP00005002295.1"/>
    </source>
</evidence>
<feature type="compositionally biased region" description="Polar residues" evidence="1">
    <location>
        <begin position="173"/>
        <end position="184"/>
    </location>
</feature>
<feature type="compositionally biased region" description="Basic and acidic residues" evidence="1">
    <location>
        <begin position="144"/>
        <end position="156"/>
    </location>
</feature>
<feature type="region of interest" description="Disordered" evidence="1">
    <location>
        <begin position="144"/>
        <end position="184"/>
    </location>
</feature>
<protein>
    <recommendedName>
        <fullName evidence="4">Cilia and flagella associated protein 77</fullName>
    </recommendedName>
</protein>
<evidence type="ECO:0000256" key="1">
    <source>
        <dbReference type="SAM" id="MobiDB-lite"/>
    </source>
</evidence>
<organism evidence="2 3">
    <name type="scientific">Crocodylus porosus</name>
    <name type="common">Saltwater crocodile</name>
    <name type="synonym">Estuarine crocodile</name>
    <dbReference type="NCBI Taxonomy" id="8502"/>
    <lineage>
        <taxon>Eukaryota</taxon>
        <taxon>Metazoa</taxon>
        <taxon>Chordata</taxon>
        <taxon>Craniata</taxon>
        <taxon>Vertebrata</taxon>
        <taxon>Euteleostomi</taxon>
        <taxon>Archelosauria</taxon>
        <taxon>Archosauria</taxon>
        <taxon>Crocodylia</taxon>
        <taxon>Longirostres</taxon>
        <taxon>Crocodylidae</taxon>
        <taxon>Crocodylus</taxon>
    </lineage>
</organism>
<accession>A0A7M4FRJ1</accession>
<evidence type="ECO:0000313" key="3">
    <source>
        <dbReference type="Proteomes" id="UP000594220"/>
    </source>
</evidence>
<sequence>MEASKDHKFPQKKTRRCSVSDICPPPLIPLIATDIRSGMENERVGVLRDTMFQNHLILKPELGRPRHICARLPGSDFVYGLRLPNEGGVPEAIGHWNVMKVAPKPPKKMPRDFISMNHKAVKAGLITAKEHYRYRQTHDIRLPEDDERHFKKDPPRLPDAMTYGMPPRHHTPITDSPTTFSQAS</sequence>
<reference evidence="2" key="2">
    <citation type="submission" date="2025-09" db="UniProtKB">
        <authorList>
            <consortium name="Ensembl"/>
        </authorList>
    </citation>
    <scope>IDENTIFICATION</scope>
</reference>